<dbReference type="InterPro" id="IPR036653">
    <property type="entry name" value="CinA-like_C"/>
</dbReference>
<accession>A0A552X649</accession>
<dbReference type="SUPFAM" id="SSF142433">
    <property type="entry name" value="CinA-like"/>
    <property type="match status" value="1"/>
</dbReference>
<dbReference type="InterPro" id="IPR008136">
    <property type="entry name" value="CinA_C"/>
</dbReference>
<evidence type="ECO:0000313" key="3">
    <source>
        <dbReference type="Proteomes" id="UP000320359"/>
    </source>
</evidence>
<dbReference type="Proteomes" id="UP000320359">
    <property type="component" value="Unassembled WGS sequence"/>
</dbReference>
<reference evidence="2 3" key="1">
    <citation type="submission" date="2019-07" db="EMBL/GenBank/DDBJ databases">
        <authorList>
            <person name="Yang M."/>
            <person name="Zhao D."/>
            <person name="Xiang H."/>
        </authorList>
    </citation>
    <scope>NUCLEOTIDE SEQUENCE [LARGE SCALE GENOMIC DNA]</scope>
    <source>
        <strain evidence="2 3">IM1326</strain>
    </source>
</reference>
<evidence type="ECO:0000259" key="1">
    <source>
        <dbReference type="Pfam" id="PF02464"/>
    </source>
</evidence>
<organism evidence="2 3">
    <name type="scientific">Aliidiomarina halalkaliphila</name>
    <dbReference type="NCBI Taxonomy" id="2593535"/>
    <lineage>
        <taxon>Bacteria</taxon>
        <taxon>Pseudomonadati</taxon>
        <taxon>Pseudomonadota</taxon>
        <taxon>Gammaproteobacteria</taxon>
        <taxon>Alteromonadales</taxon>
        <taxon>Idiomarinaceae</taxon>
        <taxon>Aliidiomarina</taxon>
    </lineage>
</organism>
<dbReference type="Gene3D" id="3.90.950.20">
    <property type="entry name" value="CinA-like"/>
    <property type="match status" value="1"/>
</dbReference>
<dbReference type="AlphaFoldDB" id="A0A552X649"/>
<feature type="domain" description="CinA C-terminal" evidence="1">
    <location>
        <begin position="1"/>
        <end position="136"/>
    </location>
</feature>
<evidence type="ECO:0000313" key="2">
    <source>
        <dbReference type="EMBL" id="TRW50507.1"/>
    </source>
</evidence>
<comment type="caution">
    <text evidence="2">The sequence shown here is derived from an EMBL/GenBank/DDBJ whole genome shotgun (WGS) entry which is preliminary data.</text>
</comment>
<protein>
    <submittedName>
        <fullName evidence="2">CinA family protein</fullName>
    </submittedName>
</protein>
<dbReference type="EMBL" id="VJWL01000001">
    <property type="protein sequence ID" value="TRW50507.1"/>
    <property type="molecule type" value="Genomic_DNA"/>
</dbReference>
<sequence length="141" mass="14816">MATAESCTGGGMAYHCTQLAGSSAWFEGGVVCYSNAIKERVLGVPAQVLCDHGAVSTDCARALVEGVQQLCNSDVSVSITGIAGPGGGSADKPVGMVCFGFQVKQNTWTDIQYFTGGRTDVRHQSIQHGLQELINYLLTIK</sequence>
<dbReference type="Pfam" id="PF02464">
    <property type="entry name" value="CinA"/>
    <property type="match status" value="1"/>
</dbReference>
<keyword evidence="3" id="KW-1185">Reference proteome</keyword>
<name>A0A552X649_9GAMM</name>
<dbReference type="OrthoDB" id="9801454at2"/>
<dbReference type="NCBIfam" id="TIGR00199">
    <property type="entry name" value="PncC_domain"/>
    <property type="match status" value="1"/>
</dbReference>
<gene>
    <name evidence="2" type="ORF">FM042_01770</name>
</gene>
<proteinExistence type="predicted"/>